<dbReference type="AlphaFoldDB" id="A0AAW0FKY8"/>
<feature type="chain" id="PRO_5043497249" evidence="1">
    <location>
        <begin position="19"/>
        <end position="83"/>
    </location>
</feature>
<proteinExistence type="predicted"/>
<feature type="signal peptide" evidence="1">
    <location>
        <begin position="1"/>
        <end position="18"/>
    </location>
</feature>
<reference evidence="2 3" key="1">
    <citation type="submission" date="2022-09" db="EMBL/GenBank/DDBJ databases">
        <authorList>
            <person name="Palmer J.M."/>
        </authorList>
    </citation>
    <scope>NUCLEOTIDE SEQUENCE [LARGE SCALE GENOMIC DNA]</scope>
    <source>
        <strain evidence="2 3">DSM 7382</strain>
    </source>
</reference>
<evidence type="ECO:0000313" key="2">
    <source>
        <dbReference type="EMBL" id="KAK7680827.1"/>
    </source>
</evidence>
<accession>A0AAW0FKY8</accession>
<gene>
    <name evidence="2" type="ORF">QCA50_016137</name>
</gene>
<evidence type="ECO:0000313" key="3">
    <source>
        <dbReference type="Proteomes" id="UP001385951"/>
    </source>
</evidence>
<dbReference type="Proteomes" id="UP001385951">
    <property type="component" value="Unassembled WGS sequence"/>
</dbReference>
<keyword evidence="3" id="KW-1185">Reference proteome</keyword>
<keyword evidence="1" id="KW-0732">Signal</keyword>
<dbReference type="EMBL" id="JASBNA010000046">
    <property type="protein sequence ID" value="KAK7680827.1"/>
    <property type="molecule type" value="Genomic_DNA"/>
</dbReference>
<sequence length="83" mass="9224">MNYKAMLLLPFAILHAVAAPLGSKELARDLRPDAEYNLRSSLSNTPVIVKSRDWALTPEDFAHLQFAAAGIHNGIHVTRSERQ</sequence>
<protein>
    <submittedName>
        <fullName evidence="2">Uncharacterized protein</fullName>
    </submittedName>
</protein>
<name>A0AAW0FKY8_9APHY</name>
<evidence type="ECO:0000256" key="1">
    <source>
        <dbReference type="SAM" id="SignalP"/>
    </source>
</evidence>
<comment type="caution">
    <text evidence="2">The sequence shown here is derived from an EMBL/GenBank/DDBJ whole genome shotgun (WGS) entry which is preliminary data.</text>
</comment>
<organism evidence="2 3">
    <name type="scientific">Cerrena zonata</name>
    <dbReference type="NCBI Taxonomy" id="2478898"/>
    <lineage>
        <taxon>Eukaryota</taxon>
        <taxon>Fungi</taxon>
        <taxon>Dikarya</taxon>
        <taxon>Basidiomycota</taxon>
        <taxon>Agaricomycotina</taxon>
        <taxon>Agaricomycetes</taxon>
        <taxon>Polyporales</taxon>
        <taxon>Cerrenaceae</taxon>
        <taxon>Cerrena</taxon>
    </lineage>
</organism>